<feature type="domain" description="Enoyl reductase (ER)" evidence="3">
    <location>
        <begin position="22"/>
        <end position="337"/>
    </location>
</feature>
<organism evidence="4 5">
    <name type="scientific">Pseudocohnilembus persalinus</name>
    <name type="common">Ciliate</name>
    <dbReference type="NCBI Taxonomy" id="266149"/>
    <lineage>
        <taxon>Eukaryota</taxon>
        <taxon>Sar</taxon>
        <taxon>Alveolata</taxon>
        <taxon>Ciliophora</taxon>
        <taxon>Intramacronucleata</taxon>
        <taxon>Oligohymenophorea</taxon>
        <taxon>Scuticociliatia</taxon>
        <taxon>Philasterida</taxon>
        <taxon>Pseudocohnilembidae</taxon>
        <taxon>Pseudocohnilembus</taxon>
    </lineage>
</organism>
<dbReference type="SMART" id="SM00829">
    <property type="entry name" value="PKS_ER"/>
    <property type="match status" value="1"/>
</dbReference>
<dbReference type="Gene3D" id="3.90.180.10">
    <property type="entry name" value="Medium-chain alcohol dehydrogenases, catalytic domain"/>
    <property type="match status" value="1"/>
</dbReference>
<dbReference type="InterPro" id="IPR013154">
    <property type="entry name" value="ADH-like_N"/>
</dbReference>
<dbReference type="PANTHER" id="PTHR48106:SF18">
    <property type="entry name" value="QUINONE OXIDOREDUCTASE PIG3"/>
    <property type="match status" value="1"/>
</dbReference>
<dbReference type="InParanoid" id="A0A0V0QS54"/>
<dbReference type="InterPro" id="IPR020843">
    <property type="entry name" value="ER"/>
</dbReference>
<dbReference type="OrthoDB" id="415383at2759"/>
<proteinExistence type="predicted"/>
<keyword evidence="1" id="KW-0521">NADP</keyword>
<dbReference type="PANTHER" id="PTHR48106">
    <property type="entry name" value="QUINONE OXIDOREDUCTASE PIG3-RELATED"/>
    <property type="match status" value="1"/>
</dbReference>
<dbReference type="OMA" id="AFYTNHQ"/>
<evidence type="ECO:0000256" key="2">
    <source>
        <dbReference type="ARBA" id="ARBA00023002"/>
    </source>
</evidence>
<dbReference type="GO" id="GO:0070402">
    <property type="term" value="F:NADPH binding"/>
    <property type="evidence" value="ECO:0007669"/>
    <property type="project" value="TreeGrafter"/>
</dbReference>
<sequence>MSTTEAFQIPPKAKGIILDHKGAQPRYGEIDIPPLQAGDILVKVHAAPINPSDQLFVQGTYPAQKPFPCFAGFEGSGRIVAAVGEKEQQLIGKEVGFTAKQNSHFGSYADYSVTTLKQIMILPKEVDLDHGACSFVNPFTVAAMLEIAKQKGVKTVIHDIGASQLGKQMQRYFNDNGVNVINIVRRDEQAKDIKENCGAKYVLNQNEENFWQKLHDLSVELDAKIVYDAIGGEFVSNLIKHLPKNIIIYNYGLLSNEYYPQVDLTKMLFEGKQLAGFILGLVLQDFGLETVQKIASNVSKYLNTIFSSDISKKFNHNQFSEAFQHYEKNMSAGKVLIMPQ</sequence>
<dbReference type="Proteomes" id="UP000054937">
    <property type="component" value="Unassembled WGS sequence"/>
</dbReference>
<evidence type="ECO:0000259" key="3">
    <source>
        <dbReference type="SMART" id="SM00829"/>
    </source>
</evidence>
<evidence type="ECO:0000256" key="1">
    <source>
        <dbReference type="ARBA" id="ARBA00022857"/>
    </source>
</evidence>
<evidence type="ECO:0000313" key="5">
    <source>
        <dbReference type="Proteomes" id="UP000054937"/>
    </source>
</evidence>
<name>A0A0V0QS54_PSEPJ</name>
<dbReference type="SUPFAM" id="SSF50129">
    <property type="entry name" value="GroES-like"/>
    <property type="match status" value="1"/>
</dbReference>
<dbReference type="Gene3D" id="3.40.50.720">
    <property type="entry name" value="NAD(P)-binding Rossmann-like Domain"/>
    <property type="match status" value="1"/>
</dbReference>
<keyword evidence="5" id="KW-1185">Reference proteome</keyword>
<protein>
    <submittedName>
        <fullName evidence="4">GroES (Chaperonin 10)-like protein</fullName>
    </submittedName>
</protein>
<dbReference type="InterPro" id="IPR036291">
    <property type="entry name" value="NAD(P)-bd_dom_sf"/>
</dbReference>
<reference evidence="4 5" key="1">
    <citation type="journal article" date="2015" name="Sci. Rep.">
        <title>Genome of the facultative scuticociliatosis pathogen Pseudocohnilembus persalinus provides insight into its virulence through horizontal gene transfer.</title>
        <authorList>
            <person name="Xiong J."/>
            <person name="Wang G."/>
            <person name="Cheng J."/>
            <person name="Tian M."/>
            <person name="Pan X."/>
            <person name="Warren A."/>
            <person name="Jiang C."/>
            <person name="Yuan D."/>
            <person name="Miao W."/>
        </authorList>
    </citation>
    <scope>NUCLEOTIDE SEQUENCE [LARGE SCALE GENOMIC DNA]</scope>
    <source>
        <strain evidence="4">36N120E</strain>
    </source>
</reference>
<comment type="caution">
    <text evidence="4">The sequence shown here is derived from an EMBL/GenBank/DDBJ whole genome shotgun (WGS) entry which is preliminary data.</text>
</comment>
<dbReference type="GO" id="GO:0016651">
    <property type="term" value="F:oxidoreductase activity, acting on NAD(P)H"/>
    <property type="evidence" value="ECO:0007669"/>
    <property type="project" value="TreeGrafter"/>
</dbReference>
<accession>A0A0V0QS54</accession>
<evidence type="ECO:0000313" key="4">
    <source>
        <dbReference type="EMBL" id="KRX05068.1"/>
    </source>
</evidence>
<dbReference type="EMBL" id="LDAU01000110">
    <property type="protein sequence ID" value="KRX05068.1"/>
    <property type="molecule type" value="Genomic_DNA"/>
</dbReference>
<gene>
    <name evidence="4" type="ORF">PPERSA_06702</name>
</gene>
<dbReference type="Pfam" id="PF08240">
    <property type="entry name" value="ADH_N"/>
    <property type="match status" value="1"/>
</dbReference>
<dbReference type="InterPro" id="IPR011032">
    <property type="entry name" value="GroES-like_sf"/>
</dbReference>
<dbReference type="SUPFAM" id="SSF51735">
    <property type="entry name" value="NAD(P)-binding Rossmann-fold domains"/>
    <property type="match status" value="1"/>
</dbReference>
<dbReference type="AlphaFoldDB" id="A0A0V0QS54"/>
<keyword evidence="2" id="KW-0560">Oxidoreductase</keyword>